<evidence type="ECO:0000256" key="1">
    <source>
        <dbReference type="SAM" id="Phobius"/>
    </source>
</evidence>
<keyword evidence="1" id="KW-0812">Transmembrane</keyword>
<sequence length="33" mass="4166">MFFLERMIFFIYNVTMLCYILVVREVNCSWNRN</sequence>
<organism evidence="2 3">
    <name type="scientific">Geobacillus icigianus</name>
    <dbReference type="NCBI Taxonomy" id="1430331"/>
    <lineage>
        <taxon>Bacteria</taxon>
        <taxon>Bacillati</taxon>
        <taxon>Bacillota</taxon>
        <taxon>Bacilli</taxon>
        <taxon>Bacillales</taxon>
        <taxon>Anoxybacillaceae</taxon>
        <taxon>Geobacillus</taxon>
    </lineage>
</organism>
<accession>A0ABU6BJJ1</accession>
<dbReference type="Proteomes" id="UP000029267">
    <property type="component" value="Unassembled WGS sequence"/>
</dbReference>
<evidence type="ECO:0000313" key="3">
    <source>
        <dbReference type="Proteomes" id="UP000029267"/>
    </source>
</evidence>
<comment type="caution">
    <text evidence="2">The sequence shown here is derived from an EMBL/GenBank/DDBJ whole genome shotgun (WGS) entry which is preliminary data.</text>
</comment>
<reference evidence="2 3" key="1">
    <citation type="journal article" date="2014" name="Genome Announc.">
        <title>Draft Genome Sequence of Geobacillus icigianus Strain G1w1T Isolated from Hot Springs in the Valley of Geysers, Kamchatka (Russian Federation).</title>
        <authorList>
            <person name="Bryanskaya A.V."/>
            <person name="Rozanov A.S."/>
            <person name="Logacheva M.D."/>
            <person name="Kotenko A.V."/>
            <person name="Peltek S.E."/>
        </authorList>
    </citation>
    <scope>NUCLEOTIDE SEQUENCE [LARGE SCALE GENOMIC DNA]</scope>
    <source>
        <strain evidence="2 3">G1w1</strain>
    </source>
</reference>
<feature type="transmembrane region" description="Helical" evidence="1">
    <location>
        <begin position="6"/>
        <end position="23"/>
    </location>
</feature>
<name>A0ABU6BJJ1_9BACL</name>
<keyword evidence="3" id="KW-1185">Reference proteome</keyword>
<evidence type="ECO:0000313" key="2">
    <source>
        <dbReference type="EMBL" id="MEB3751844.1"/>
    </source>
</evidence>
<dbReference type="EMBL" id="JPYA02000003">
    <property type="protein sequence ID" value="MEB3751844.1"/>
    <property type="molecule type" value="Genomic_DNA"/>
</dbReference>
<keyword evidence="1" id="KW-0472">Membrane</keyword>
<gene>
    <name evidence="2" type="ORF">EP10_002699</name>
</gene>
<keyword evidence="1" id="KW-1133">Transmembrane helix</keyword>
<protein>
    <submittedName>
        <fullName evidence="2">Uncharacterized protein</fullName>
    </submittedName>
</protein>
<proteinExistence type="predicted"/>